<gene>
    <name evidence="1" type="ORF">RJ641_019687</name>
</gene>
<dbReference type="InterPro" id="IPR008551">
    <property type="entry name" value="TANGO2"/>
</dbReference>
<comment type="caution">
    <text evidence="1">The sequence shown here is derived from an EMBL/GenBank/DDBJ whole genome shotgun (WGS) entry which is preliminary data.</text>
</comment>
<reference evidence="1 2" key="1">
    <citation type="submission" date="2023-12" db="EMBL/GenBank/DDBJ databases">
        <title>A high-quality genome assembly for Dillenia turbinata (Dilleniales).</title>
        <authorList>
            <person name="Chanderbali A."/>
        </authorList>
    </citation>
    <scope>NUCLEOTIDE SEQUENCE [LARGE SCALE GENOMIC DNA]</scope>
    <source>
        <strain evidence="1">LSX21</strain>
        <tissue evidence="1">Leaf</tissue>
    </source>
</reference>
<dbReference type="EMBL" id="JBAMMX010000024">
    <property type="protein sequence ID" value="KAK6916826.1"/>
    <property type="molecule type" value="Genomic_DNA"/>
</dbReference>
<evidence type="ECO:0000313" key="2">
    <source>
        <dbReference type="Proteomes" id="UP001370490"/>
    </source>
</evidence>
<dbReference type="Proteomes" id="UP001370490">
    <property type="component" value="Unassembled WGS sequence"/>
</dbReference>
<dbReference type="PANTHER" id="PTHR17985">
    <property type="entry name" value="SER/THR-RICH PROTEIN T10 IN DGCR REGION"/>
    <property type="match status" value="1"/>
</dbReference>
<sequence>MQSLGRPKPYACPALVDLCSKTIFYVTNRPKEKNVTVEEVPAGIHALSNARLDSPWSKSKESPMEFAQELAAETDQYNGFNLMLVDLCSKTIFYVTNRPKEKNVTVEEVPAGIHALSNARLDSPWSKVRYGTTSISAISARTYGEVCFNQRYLEEETWNE</sequence>
<name>A0AAN8USM7_9MAGN</name>
<keyword evidence="2" id="KW-1185">Reference proteome</keyword>
<evidence type="ECO:0000313" key="1">
    <source>
        <dbReference type="EMBL" id="KAK6916826.1"/>
    </source>
</evidence>
<proteinExistence type="predicted"/>
<protein>
    <submittedName>
        <fullName evidence="1">Transport and Golgi organization protein 2</fullName>
    </submittedName>
</protein>
<dbReference type="AlphaFoldDB" id="A0AAN8USM7"/>
<dbReference type="Pfam" id="PF05742">
    <property type="entry name" value="TANGO2"/>
    <property type="match status" value="1"/>
</dbReference>
<dbReference type="PANTHER" id="PTHR17985:SF8">
    <property type="entry name" value="TRANSPORT AND GOLGI ORGANIZATION PROTEIN 2 HOMOLOG"/>
    <property type="match status" value="1"/>
</dbReference>
<accession>A0AAN8USM7</accession>
<organism evidence="1 2">
    <name type="scientific">Dillenia turbinata</name>
    <dbReference type="NCBI Taxonomy" id="194707"/>
    <lineage>
        <taxon>Eukaryota</taxon>
        <taxon>Viridiplantae</taxon>
        <taxon>Streptophyta</taxon>
        <taxon>Embryophyta</taxon>
        <taxon>Tracheophyta</taxon>
        <taxon>Spermatophyta</taxon>
        <taxon>Magnoliopsida</taxon>
        <taxon>eudicotyledons</taxon>
        <taxon>Gunneridae</taxon>
        <taxon>Pentapetalae</taxon>
        <taxon>Dilleniales</taxon>
        <taxon>Dilleniaceae</taxon>
        <taxon>Dillenia</taxon>
    </lineage>
</organism>